<dbReference type="RefSeq" id="WP_382378281.1">
    <property type="nucleotide sequence ID" value="NZ_JBHRZI010000030.1"/>
</dbReference>
<organism evidence="2 3">
    <name type="scientific">Lentzea rhizosphaerae</name>
    <dbReference type="NCBI Taxonomy" id="2041025"/>
    <lineage>
        <taxon>Bacteria</taxon>
        <taxon>Bacillati</taxon>
        <taxon>Actinomycetota</taxon>
        <taxon>Actinomycetes</taxon>
        <taxon>Pseudonocardiales</taxon>
        <taxon>Pseudonocardiaceae</taxon>
        <taxon>Lentzea</taxon>
    </lineage>
</organism>
<sequence length="159" mass="17536">MIRTLLSTAVAGVVAFTVAPVANAAETAPIDIRMTVDNPGMRQYVDEDGMHWEGRGLFDFSVLLTDVGEENEQGVTMFLSVPPAPLDVHAWGDGWSCEDTVGGIDCYHPDLVVPGEAWPELHFRVWPNAYIRDTIDVYATTGDYDFAHEGVHYFNDTST</sequence>
<feature type="signal peptide" evidence="1">
    <location>
        <begin position="1"/>
        <end position="24"/>
    </location>
</feature>
<keyword evidence="3" id="KW-1185">Reference proteome</keyword>
<reference evidence="3" key="1">
    <citation type="journal article" date="2019" name="Int. J. Syst. Evol. Microbiol.">
        <title>The Global Catalogue of Microorganisms (GCM) 10K type strain sequencing project: providing services to taxonomists for standard genome sequencing and annotation.</title>
        <authorList>
            <consortium name="The Broad Institute Genomics Platform"/>
            <consortium name="The Broad Institute Genome Sequencing Center for Infectious Disease"/>
            <person name="Wu L."/>
            <person name="Ma J."/>
        </authorList>
    </citation>
    <scope>NUCLEOTIDE SEQUENCE [LARGE SCALE GENOMIC DNA]</scope>
    <source>
        <strain evidence="3">CGMCC 4.7405</strain>
    </source>
</reference>
<name>A0ABV8C467_9PSEU</name>
<evidence type="ECO:0008006" key="4">
    <source>
        <dbReference type="Google" id="ProtNLM"/>
    </source>
</evidence>
<accession>A0ABV8C467</accession>
<dbReference type="EMBL" id="JBHRZI010000030">
    <property type="protein sequence ID" value="MFC3896783.1"/>
    <property type="molecule type" value="Genomic_DNA"/>
</dbReference>
<feature type="chain" id="PRO_5045416625" description="PLAT/LH2 domain-containing protein" evidence="1">
    <location>
        <begin position="25"/>
        <end position="159"/>
    </location>
</feature>
<proteinExistence type="predicted"/>
<evidence type="ECO:0000313" key="2">
    <source>
        <dbReference type="EMBL" id="MFC3896783.1"/>
    </source>
</evidence>
<comment type="caution">
    <text evidence="2">The sequence shown here is derived from an EMBL/GenBank/DDBJ whole genome shotgun (WGS) entry which is preliminary data.</text>
</comment>
<evidence type="ECO:0000256" key="1">
    <source>
        <dbReference type="SAM" id="SignalP"/>
    </source>
</evidence>
<gene>
    <name evidence="2" type="ORF">ACFOWZ_35350</name>
</gene>
<evidence type="ECO:0000313" key="3">
    <source>
        <dbReference type="Proteomes" id="UP001595690"/>
    </source>
</evidence>
<dbReference type="Proteomes" id="UP001595690">
    <property type="component" value="Unassembled WGS sequence"/>
</dbReference>
<keyword evidence="1" id="KW-0732">Signal</keyword>
<protein>
    <recommendedName>
        <fullName evidence="4">PLAT/LH2 domain-containing protein</fullName>
    </recommendedName>
</protein>